<dbReference type="SMART" id="SM00225">
    <property type="entry name" value="BTB"/>
    <property type="match status" value="1"/>
</dbReference>
<accession>G0M9W9</accession>
<dbReference type="PROSITE" id="PS50097">
    <property type="entry name" value="BTB"/>
    <property type="match status" value="2"/>
</dbReference>
<dbReference type="OMA" id="VCHEIEL"/>
<dbReference type="OrthoDB" id="5795283at2759"/>
<dbReference type="Gene3D" id="3.30.710.10">
    <property type="entry name" value="Potassium Channel Kv1.1, Chain A"/>
    <property type="match status" value="2"/>
</dbReference>
<evidence type="ECO:0000313" key="3">
    <source>
        <dbReference type="EMBL" id="EGT30908.1"/>
    </source>
</evidence>
<keyword evidence="4" id="KW-1185">Reference proteome</keyword>
<dbReference type="InterPro" id="IPR002083">
    <property type="entry name" value="MATH/TRAF_dom"/>
</dbReference>
<feature type="domain" description="MATH" evidence="2">
    <location>
        <begin position="15"/>
        <end position="141"/>
    </location>
</feature>
<reference evidence="4" key="1">
    <citation type="submission" date="2011-07" db="EMBL/GenBank/DDBJ databases">
        <authorList>
            <consortium name="Caenorhabditis brenneri Sequencing and Analysis Consortium"/>
            <person name="Wilson R.K."/>
        </authorList>
    </citation>
    <scope>NUCLEOTIDE SEQUENCE [LARGE SCALE GENOMIC DNA]</scope>
    <source>
        <strain evidence="4">PB2801</strain>
    </source>
</reference>
<dbReference type="Proteomes" id="UP000008068">
    <property type="component" value="Unassembled WGS sequence"/>
</dbReference>
<dbReference type="InterPro" id="IPR008974">
    <property type="entry name" value="TRAF-like"/>
</dbReference>
<name>G0M9W9_CAEBE</name>
<dbReference type="PANTHER" id="PTHR47022">
    <property type="entry name" value="BTB AND MATH DOMAIN-CONTAINING PROTEIN 36-RELATED"/>
    <property type="match status" value="1"/>
</dbReference>
<dbReference type="SUPFAM" id="SSF54695">
    <property type="entry name" value="POZ domain"/>
    <property type="match status" value="2"/>
</dbReference>
<dbReference type="Pfam" id="PF00651">
    <property type="entry name" value="BTB"/>
    <property type="match status" value="2"/>
</dbReference>
<evidence type="ECO:0000259" key="2">
    <source>
        <dbReference type="PROSITE" id="PS50144"/>
    </source>
</evidence>
<protein>
    <recommendedName>
        <fullName evidence="5">BTB domain-containing protein</fullName>
    </recommendedName>
</protein>
<gene>
    <name evidence="3" type="ORF">CAEBREN_20229</name>
</gene>
<dbReference type="Gene3D" id="2.60.210.10">
    <property type="entry name" value="Apoptosis, Tumor Necrosis Factor Receptor Associated Protein 2, Chain A"/>
    <property type="match status" value="2"/>
</dbReference>
<dbReference type="PANTHER" id="PTHR47022:SF1">
    <property type="entry name" value="BTB AND MATH DOMAIN-CONTAINING PROTEIN 36-RELATED"/>
    <property type="match status" value="1"/>
</dbReference>
<dbReference type="eggNOG" id="ENOG502RT69">
    <property type="taxonomic scope" value="Eukaryota"/>
</dbReference>
<evidence type="ECO:0008006" key="5">
    <source>
        <dbReference type="Google" id="ProtNLM"/>
    </source>
</evidence>
<dbReference type="InParanoid" id="G0M9W9"/>
<dbReference type="CDD" id="cd00121">
    <property type="entry name" value="MATH"/>
    <property type="match status" value="2"/>
</dbReference>
<proteinExistence type="predicted"/>
<dbReference type="AlphaFoldDB" id="G0M9W9"/>
<dbReference type="InterPro" id="IPR000210">
    <property type="entry name" value="BTB/POZ_dom"/>
</dbReference>
<feature type="domain" description="BTB" evidence="1">
    <location>
        <begin position="324"/>
        <end position="388"/>
    </location>
</feature>
<organism evidence="4">
    <name type="scientific">Caenorhabditis brenneri</name>
    <name type="common">Nematode worm</name>
    <dbReference type="NCBI Taxonomy" id="135651"/>
    <lineage>
        <taxon>Eukaryota</taxon>
        <taxon>Metazoa</taxon>
        <taxon>Ecdysozoa</taxon>
        <taxon>Nematoda</taxon>
        <taxon>Chromadorea</taxon>
        <taxon>Rhabditida</taxon>
        <taxon>Rhabditina</taxon>
        <taxon>Rhabditomorpha</taxon>
        <taxon>Rhabditoidea</taxon>
        <taxon>Rhabditidae</taxon>
        <taxon>Peloderinae</taxon>
        <taxon>Caenorhabditis</taxon>
    </lineage>
</organism>
<dbReference type="CDD" id="cd18186">
    <property type="entry name" value="BTB_POZ_ZBTB_KLHL-like"/>
    <property type="match status" value="2"/>
</dbReference>
<evidence type="ECO:0000313" key="4">
    <source>
        <dbReference type="Proteomes" id="UP000008068"/>
    </source>
</evidence>
<feature type="domain" description="BTB" evidence="1">
    <location>
        <begin position="558"/>
        <end position="627"/>
    </location>
</feature>
<sequence length="631" mass="73802">MNVSNSLEAFVYPIKRTIHFKIEDIKGFGEKGRFSTPVKIGKTKWYIEAQITTSNHITKERCFLLYLKNLHRFLPGEKIVLEYQFKMLNQNPSKNKVCHEIELRTFQIHQSLGGNGTPIEKLELMNGGFVKNGNIIIECDVQIYLERLEESGIILQELRPNNQDVEQMFSDVDYKPIKKVIEMEIQLSKLTICVPYSQSIYIDEIPFKIEVRKECENWMSIWLFCNQEDRSDWWKVNVLATFQLINRSSNVKSNSLLIRPTLLERSNIKCGKNRWIKWDELMDPDHVCVKKGRIVVEVIVDILGKYGFDETTGQGIEKPMKRMTDALILVDETEFYVPKMILSHQSSWFCQLFAEKYDKNIFTLTNVDAALFSNFLNLVYDLELDLIEEDIGKLLELLEKYGSEKCMKRLDQQLVHMEVKDDMKMLKLVDRYSLLYVKMKYNKKCQSADELKKIFRDPDVIKLSDELRSDLVSNKLPSLEESDDEPYYLYSKETQRISSNTRERQQNPLIENDETWMQLENPDVQNLGNSFLSLLAENNIDHPSEPASIQFSEFSVPSDMVIFNFKDNKIFYSSKQILANASHYFMKRYYGPDAKNDDNTIIFDKITSKDFNVLLNHVYHPTKSITGMPIS</sequence>
<dbReference type="InterPro" id="IPR011333">
    <property type="entry name" value="SKP1/BTB/POZ_sf"/>
</dbReference>
<dbReference type="STRING" id="135651.G0M9W9"/>
<dbReference type="SUPFAM" id="SSF49599">
    <property type="entry name" value="TRAF domain-like"/>
    <property type="match status" value="2"/>
</dbReference>
<dbReference type="EMBL" id="GL379787">
    <property type="protein sequence ID" value="EGT30908.1"/>
    <property type="molecule type" value="Genomic_DNA"/>
</dbReference>
<evidence type="ECO:0000259" key="1">
    <source>
        <dbReference type="PROSITE" id="PS50097"/>
    </source>
</evidence>
<dbReference type="Pfam" id="PF00917">
    <property type="entry name" value="MATH"/>
    <property type="match status" value="2"/>
</dbReference>
<dbReference type="HOGENOM" id="CLU_433638_0_0_1"/>
<dbReference type="PROSITE" id="PS50144">
    <property type="entry name" value="MATH"/>
    <property type="match status" value="1"/>
</dbReference>